<feature type="domain" description="Nitroreductase" evidence="3">
    <location>
        <begin position="74"/>
        <end position="145"/>
    </location>
</feature>
<reference evidence="4" key="1">
    <citation type="journal article" date="2020" name="ISME J.">
        <title>Gammaproteobacteria mediating utilization of methyl-, sulfur- and petroleum organic compounds in deep ocean hydrothermal plumes.</title>
        <authorList>
            <person name="Zhou Z."/>
            <person name="Liu Y."/>
            <person name="Pan J."/>
            <person name="Cron B.R."/>
            <person name="Toner B.M."/>
            <person name="Anantharaman K."/>
            <person name="Breier J.A."/>
            <person name="Dick G.J."/>
            <person name="Li M."/>
        </authorList>
    </citation>
    <scope>NUCLEOTIDE SEQUENCE</scope>
    <source>
        <strain evidence="4">SZUA-1515</strain>
    </source>
</reference>
<dbReference type="SUPFAM" id="SSF55469">
    <property type="entry name" value="FMN-dependent nitroreductase-like"/>
    <property type="match status" value="1"/>
</dbReference>
<dbReference type="Gene3D" id="3.40.109.10">
    <property type="entry name" value="NADH Oxidase"/>
    <property type="match status" value="1"/>
</dbReference>
<dbReference type="Proteomes" id="UP000608579">
    <property type="component" value="Unassembled WGS sequence"/>
</dbReference>
<gene>
    <name evidence="4" type="ORF">EYH45_05225</name>
</gene>
<dbReference type="PANTHER" id="PTHR43673">
    <property type="entry name" value="NAD(P)H NITROREDUCTASE YDGI-RELATED"/>
    <property type="match status" value="1"/>
</dbReference>
<dbReference type="Pfam" id="PF00881">
    <property type="entry name" value="Nitroreductase"/>
    <property type="match status" value="2"/>
</dbReference>
<name>A0A832ZW35_CALS0</name>
<keyword evidence="2" id="KW-0560">Oxidoreductase</keyword>
<dbReference type="InterPro" id="IPR029479">
    <property type="entry name" value="Nitroreductase"/>
</dbReference>
<protein>
    <submittedName>
        <fullName evidence="4">Nitroreductase</fullName>
    </submittedName>
</protein>
<organism evidence="4 5">
    <name type="scientific">Caldiarchaeum subterraneum</name>
    <dbReference type="NCBI Taxonomy" id="311458"/>
    <lineage>
        <taxon>Archaea</taxon>
        <taxon>Nitrososphaerota</taxon>
        <taxon>Candidatus Caldarchaeales</taxon>
        <taxon>Candidatus Caldarchaeaceae</taxon>
        <taxon>Candidatus Caldarchaeum</taxon>
    </lineage>
</organism>
<comment type="similarity">
    <text evidence="1">Belongs to the nitroreductase family.</text>
</comment>
<dbReference type="CDD" id="cd02062">
    <property type="entry name" value="Nitro_FMN_reductase"/>
    <property type="match status" value="1"/>
</dbReference>
<comment type="caution">
    <text evidence="4">The sequence shown here is derived from an EMBL/GenBank/DDBJ whole genome shotgun (WGS) entry which is preliminary data.</text>
</comment>
<dbReference type="EMBL" id="DQVM01000101">
    <property type="protein sequence ID" value="HIQ29948.1"/>
    <property type="molecule type" value="Genomic_DNA"/>
</dbReference>
<accession>A0A832ZW35</accession>
<evidence type="ECO:0000256" key="2">
    <source>
        <dbReference type="ARBA" id="ARBA00023002"/>
    </source>
</evidence>
<sequence>MITAMMDALKCIYSKREVRDFLDKEVPEDVIIRILEAGRLAGSAKNRQPWDFILVKDRQRLRELSRFGNHAEHVKKASFAVVITVRGDYFQDPFDAGRAAQNMMLAAHTLGVGSCPVTLHDEEGARSFLEVPEDRRIQVCIAFGYPRGVERRGKVRRKPLEEVLHRERW</sequence>
<dbReference type="AlphaFoldDB" id="A0A832ZW35"/>
<evidence type="ECO:0000313" key="4">
    <source>
        <dbReference type="EMBL" id="HIQ29948.1"/>
    </source>
</evidence>
<dbReference type="PANTHER" id="PTHR43673:SF10">
    <property type="entry name" value="NADH DEHYDROGENASE_NAD(P)H NITROREDUCTASE XCC3605-RELATED"/>
    <property type="match status" value="1"/>
</dbReference>
<proteinExistence type="inferred from homology"/>
<evidence type="ECO:0000313" key="5">
    <source>
        <dbReference type="Proteomes" id="UP000608579"/>
    </source>
</evidence>
<dbReference type="GO" id="GO:0016491">
    <property type="term" value="F:oxidoreductase activity"/>
    <property type="evidence" value="ECO:0007669"/>
    <property type="project" value="UniProtKB-KW"/>
</dbReference>
<evidence type="ECO:0000256" key="1">
    <source>
        <dbReference type="ARBA" id="ARBA00007118"/>
    </source>
</evidence>
<feature type="domain" description="Nitroreductase" evidence="3">
    <location>
        <begin position="14"/>
        <end position="65"/>
    </location>
</feature>
<dbReference type="InterPro" id="IPR000415">
    <property type="entry name" value="Nitroreductase-like"/>
</dbReference>
<evidence type="ECO:0000259" key="3">
    <source>
        <dbReference type="Pfam" id="PF00881"/>
    </source>
</evidence>